<evidence type="ECO:0000313" key="2">
    <source>
        <dbReference type="Proteomes" id="UP000789920"/>
    </source>
</evidence>
<proteinExistence type="predicted"/>
<gene>
    <name evidence="1" type="ORF">RPERSI_LOCUS34292</name>
</gene>
<feature type="non-terminal residue" evidence="1">
    <location>
        <position position="1"/>
    </location>
</feature>
<feature type="non-terminal residue" evidence="1">
    <location>
        <position position="164"/>
    </location>
</feature>
<keyword evidence="2" id="KW-1185">Reference proteome</keyword>
<dbReference type="EMBL" id="CAJVQC010152568">
    <property type="protein sequence ID" value="CAG8846723.1"/>
    <property type="molecule type" value="Genomic_DNA"/>
</dbReference>
<evidence type="ECO:0000313" key="1">
    <source>
        <dbReference type="EMBL" id="CAG8846723.1"/>
    </source>
</evidence>
<protein>
    <submittedName>
        <fullName evidence="1">3851_t:CDS:1</fullName>
    </submittedName>
</protein>
<name>A0ACA9SSQ3_9GLOM</name>
<organism evidence="1 2">
    <name type="scientific">Racocetra persica</name>
    <dbReference type="NCBI Taxonomy" id="160502"/>
    <lineage>
        <taxon>Eukaryota</taxon>
        <taxon>Fungi</taxon>
        <taxon>Fungi incertae sedis</taxon>
        <taxon>Mucoromycota</taxon>
        <taxon>Glomeromycotina</taxon>
        <taxon>Glomeromycetes</taxon>
        <taxon>Diversisporales</taxon>
        <taxon>Gigasporaceae</taxon>
        <taxon>Racocetra</taxon>
    </lineage>
</organism>
<reference evidence="1" key="1">
    <citation type="submission" date="2021-06" db="EMBL/GenBank/DDBJ databases">
        <authorList>
            <person name="Kallberg Y."/>
            <person name="Tangrot J."/>
            <person name="Rosling A."/>
        </authorList>
    </citation>
    <scope>NUCLEOTIDE SEQUENCE</scope>
    <source>
        <strain evidence="1">MA461A</strain>
    </source>
</reference>
<dbReference type="Proteomes" id="UP000789920">
    <property type="component" value="Unassembled WGS sequence"/>
</dbReference>
<sequence>QTWHSFFRWNGVGEWTPECIEEKKFPQVVIWDEVCTVPKHILEMFINYLLKHKCQVICCGDDAQPLPFFGEMLHNWLKEHADYYEEVLTDYQRLEKEWTPSDRILSAHRLSQRIASQKYLELHRIKYPDQPVPLIYRPRDGHKQNCLISIPGSSEKQELVKNDI</sequence>
<comment type="caution">
    <text evidence="1">The sequence shown here is derived from an EMBL/GenBank/DDBJ whole genome shotgun (WGS) entry which is preliminary data.</text>
</comment>
<accession>A0ACA9SSQ3</accession>